<feature type="coiled-coil region" evidence="1">
    <location>
        <begin position="144"/>
        <end position="171"/>
    </location>
</feature>
<feature type="compositionally biased region" description="Polar residues" evidence="2">
    <location>
        <begin position="1"/>
        <end position="14"/>
    </location>
</feature>
<evidence type="ECO:0000256" key="2">
    <source>
        <dbReference type="SAM" id="MobiDB-lite"/>
    </source>
</evidence>
<feature type="region of interest" description="Disordered" evidence="2">
    <location>
        <begin position="1"/>
        <end position="107"/>
    </location>
</feature>
<dbReference type="AlphaFoldDB" id="A0A7S1EDP3"/>
<gene>
    <name evidence="3" type="ORF">HAND00432_LOCUS23427</name>
</gene>
<protein>
    <submittedName>
        <fullName evidence="3">Uncharacterized protein</fullName>
    </submittedName>
</protein>
<sequence>MGKPGTSQRESTSVEPAGWAAGTVPIPEGKDDPSRNSLVKFGASVHMGSEDGMASTAGSRSKGGGVGKEESLMSKGSLTSDPASGKLSSGVPGTPSKGGAPGLQTPIATPVKLHDVTALHDSTILEADPSVTTLPAWQERDVDKAARLERRRQAEERMEEVRREKRAFLEQWCRNLAHELFVDGVVERARILDMGKRSEAAAEQFATDAACFRFRGRYTEADDQDTKGGLMLKDWERTQVPETSELHALRIKAAETGTWVERARKNVRNRFSRGQTKVIPNPGVANDKHTFVGLEYKGGPRVTVEGPSWDEMYVGQLVTLTQEAIRRKVTYDLGDKSGVLIRRARGYTIEKSIEMCKGVIIDSTPDLTLKESDTYQPGMRTTNYIVYPGGGSWVRWDFTKEIDYVWTERLEPCRDGNTPDDIDTRTDMIEKMDWAALDDAVLSLTAQVAFLSNDVVAKLRWKAENARKDAAHRDGKAVMSLGALIKKKKEAPQ</sequence>
<evidence type="ECO:0000313" key="3">
    <source>
        <dbReference type="EMBL" id="CAD8972426.1"/>
    </source>
</evidence>
<proteinExistence type="predicted"/>
<accession>A0A7S1EDP3</accession>
<reference evidence="3" key="1">
    <citation type="submission" date="2021-01" db="EMBL/GenBank/DDBJ databases">
        <authorList>
            <person name="Corre E."/>
            <person name="Pelletier E."/>
            <person name="Niang G."/>
            <person name="Scheremetjew M."/>
            <person name="Finn R."/>
            <person name="Kale V."/>
            <person name="Holt S."/>
            <person name="Cochrane G."/>
            <person name="Meng A."/>
            <person name="Brown T."/>
            <person name="Cohen L."/>
        </authorList>
    </citation>
    <scope>NUCLEOTIDE SEQUENCE</scope>
    <source>
        <strain evidence="3">CCMP644</strain>
    </source>
</reference>
<dbReference type="EMBL" id="HBFX01038905">
    <property type="protein sequence ID" value="CAD8972426.1"/>
    <property type="molecule type" value="Transcribed_RNA"/>
</dbReference>
<name>A0A7S1EDP3_HEMAN</name>
<keyword evidence="1" id="KW-0175">Coiled coil</keyword>
<evidence type="ECO:0000256" key="1">
    <source>
        <dbReference type="SAM" id="Coils"/>
    </source>
</evidence>
<organism evidence="3">
    <name type="scientific">Hemiselmis andersenii</name>
    <name type="common">Cryptophyte alga</name>
    <dbReference type="NCBI Taxonomy" id="464988"/>
    <lineage>
        <taxon>Eukaryota</taxon>
        <taxon>Cryptophyceae</taxon>
        <taxon>Cryptomonadales</taxon>
        <taxon>Hemiselmidaceae</taxon>
        <taxon>Hemiselmis</taxon>
    </lineage>
</organism>